<dbReference type="InterPro" id="IPR050645">
    <property type="entry name" value="Histidine_acid_phosphatase"/>
</dbReference>
<proteinExistence type="inferred from homology"/>
<dbReference type="Gene3D" id="3.40.50.1240">
    <property type="entry name" value="Phosphoglycerate mutase-like"/>
    <property type="match status" value="1"/>
</dbReference>
<evidence type="ECO:0000313" key="8">
    <source>
        <dbReference type="EMBL" id="CAD7620870.1"/>
    </source>
</evidence>
<dbReference type="SUPFAM" id="SSF53254">
    <property type="entry name" value="Phosphoglycerate mutase-like"/>
    <property type="match status" value="1"/>
</dbReference>
<evidence type="ECO:0000256" key="6">
    <source>
        <dbReference type="ARBA" id="ARBA00023157"/>
    </source>
</evidence>
<gene>
    <name evidence="8" type="ORF">OSB1V03_LOCUS1350</name>
</gene>
<dbReference type="AlphaFoldDB" id="A0A7R9PU83"/>
<dbReference type="EMBL" id="CAJPIZ010000387">
    <property type="protein sequence ID" value="CAG2101300.1"/>
    <property type="molecule type" value="Genomic_DNA"/>
</dbReference>
<dbReference type="InterPro" id="IPR000560">
    <property type="entry name" value="His_Pase_clade-2"/>
</dbReference>
<keyword evidence="5" id="KW-0378">Hydrolase</keyword>
<reference evidence="8" key="1">
    <citation type="submission" date="2020-11" db="EMBL/GenBank/DDBJ databases">
        <authorList>
            <person name="Tran Van P."/>
        </authorList>
    </citation>
    <scope>NUCLEOTIDE SEQUENCE</scope>
</reference>
<dbReference type="PANTHER" id="PTHR11567:SF211">
    <property type="entry name" value="PROSTATIC ACID PHOSPHATASE"/>
    <property type="match status" value="1"/>
</dbReference>
<keyword evidence="6" id="KW-1015">Disulfide bond</keyword>
<evidence type="ECO:0000256" key="5">
    <source>
        <dbReference type="ARBA" id="ARBA00022801"/>
    </source>
</evidence>
<dbReference type="PANTHER" id="PTHR11567">
    <property type="entry name" value="ACID PHOSPHATASE-RELATED"/>
    <property type="match status" value="1"/>
</dbReference>
<evidence type="ECO:0000313" key="9">
    <source>
        <dbReference type="Proteomes" id="UP000759131"/>
    </source>
</evidence>
<keyword evidence="9" id="KW-1185">Reference proteome</keyword>
<dbReference type="GO" id="GO:0003993">
    <property type="term" value="F:acid phosphatase activity"/>
    <property type="evidence" value="ECO:0007669"/>
    <property type="project" value="UniProtKB-EC"/>
</dbReference>
<dbReference type="Proteomes" id="UP000759131">
    <property type="component" value="Unassembled WGS sequence"/>
</dbReference>
<accession>A0A7R9PU83</accession>
<comment type="catalytic activity">
    <reaction evidence="1">
        <text>a phosphate monoester + H2O = an alcohol + phosphate</text>
        <dbReference type="Rhea" id="RHEA:15017"/>
        <dbReference type="ChEBI" id="CHEBI:15377"/>
        <dbReference type="ChEBI" id="CHEBI:30879"/>
        <dbReference type="ChEBI" id="CHEBI:43474"/>
        <dbReference type="ChEBI" id="CHEBI:67140"/>
        <dbReference type="EC" id="3.1.3.2"/>
    </reaction>
</comment>
<name>A0A7R9PU83_9ACAR</name>
<dbReference type="EC" id="3.1.3.2" evidence="3"/>
<evidence type="ECO:0000256" key="1">
    <source>
        <dbReference type="ARBA" id="ARBA00000032"/>
    </source>
</evidence>
<organism evidence="8">
    <name type="scientific">Medioppia subpectinata</name>
    <dbReference type="NCBI Taxonomy" id="1979941"/>
    <lineage>
        <taxon>Eukaryota</taxon>
        <taxon>Metazoa</taxon>
        <taxon>Ecdysozoa</taxon>
        <taxon>Arthropoda</taxon>
        <taxon>Chelicerata</taxon>
        <taxon>Arachnida</taxon>
        <taxon>Acari</taxon>
        <taxon>Acariformes</taxon>
        <taxon>Sarcoptiformes</taxon>
        <taxon>Oribatida</taxon>
        <taxon>Brachypylina</taxon>
        <taxon>Oppioidea</taxon>
        <taxon>Oppiidae</taxon>
        <taxon>Medioppia</taxon>
    </lineage>
</organism>
<sequence>MCQHGDRTLTQYYHGDPYANYSWPDGEGGLTPNGKRRMFGAGQQFSHYYSHFQGLSPKHIHQRSTDVNRCLESAYSFAAGVYPTRGRWVWDEPTELSHLWQPMAVSSVPTDIDAMLYWAPNCPAIDRQINKIINGKPVRDYLFTQRWFTDRLHRYLPNVNITTLANYYDLYDTLYAELYYDQPLPPPEWLRAMGVQQTINELAKLELAWYEFVYGDLFVQRLRAGLLINQIILNARNITKQLIAGTYGGDLQTKVYEYSTHDEMVYPVTRAVSGGRPPYPSYKSAIVFELHLVNREFVMKAYFWYNDVQYRYQISPLGLCGGADGNQRVYGCELNRFAASVAHLIPDNWSRDCGLNYTQTIYTKK</sequence>
<comment type="similarity">
    <text evidence="2">Belongs to the histidine acid phosphatase family.</text>
</comment>
<evidence type="ECO:0000256" key="3">
    <source>
        <dbReference type="ARBA" id="ARBA00012646"/>
    </source>
</evidence>
<dbReference type="OrthoDB" id="258392at2759"/>
<evidence type="ECO:0000256" key="4">
    <source>
        <dbReference type="ARBA" id="ARBA00022729"/>
    </source>
</evidence>
<dbReference type="EMBL" id="OC854962">
    <property type="protein sequence ID" value="CAD7620870.1"/>
    <property type="molecule type" value="Genomic_DNA"/>
</dbReference>
<dbReference type="Pfam" id="PF00328">
    <property type="entry name" value="His_Phos_2"/>
    <property type="match status" value="1"/>
</dbReference>
<protein>
    <recommendedName>
        <fullName evidence="3">acid phosphatase</fullName>
        <ecNumber evidence="3">3.1.3.2</ecNumber>
    </recommendedName>
</protein>
<dbReference type="CDD" id="cd07061">
    <property type="entry name" value="HP_HAP_like"/>
    <property type="match status" value="1"/>
</dbReference>
<dbReference type="InterPro" id="IPR029033">
    <property type="entry name" value="His_PPase_superfam"/>
</dbReference>
<keyword evidence="7" id="KW-0325">Glycoprotein</keyword>
<evidence type="ECO:0000256" key="7">
    <source>
        <dbReference type="ARBA" id="ARBA00023180"/>
    </source>
</evidence>
<evidence type="ECO:0000256" key="2">
    <source>
        <dbReference type="ARBA" id="ARBA00005375"/>
    </source>
</evidence>
<keyword evidence="4" id="KW-0732">Signal</keyword>